<evidence type="ECO:0000313" key="3">
    <source>
        <dbReference type="RefSeq" id="XP_013775222.2"/>
    </source>
</evidence>
<feature type="transmembrane region" description="Helical" evidence="1">
    <location>
        <begin position="80"/>
        <end position="102"/>
    </location>
</feature>
<proteinExistence type="predicted"/>
<feature type="transmembrane region" description="Helical" evidence="1">
    <location>
        <begin position="108"/>
        <end position="134"/>
    </location>
</feature>
<feature type="transmembrane region" description="Helical" evidence="1">
    <location>
        <begin position="20"/>
        <end position="41"/>
    </location>
</feature>
<dbReference type="PANTHER" id="PTHR36694:SF11">
    <property type="entry name" value="LP21121P-RELATED"/>
    <property type="match status" value="1"/>
</dbReference>
<dbReference type="RefSeq" id="XP_013775222.2">
    <property type="nucleotide sequence ID" value="XM_013919768.2"/>
</dbReference>
<keyword evidence="2" id="KW-1185">Reference proteome</keyword>
<dbReference type="GeneID" id="106460086"/>
<dbReference type="InterPro" id="IPR031720">
    <property type="entry name" value="DUF4728"/>
</dbReference>
<gene>
    <name evidence="3" type="primary">LOC106460086</name>
</gene>
<organism evidence="2 3">
    <name type="scientific">Limulus polyphemus</name>
    <name type="common">Atlantic horseshoe crab</name>
    <dbReference type="NCBI Taxonomy" id="6850"/>
    <lineage>
        <taxon>Eukaryota</taxon>
        <taxon>Metazoa</taxon>
        <taxon>Ecdysozoa</taxon>
        <taxon>Arthropoda</taxon>
        <taxon>Chelicerata</taxon>
        <taxon>Merostomata</taxon>
        <taxon>Xiphosura</taxon>
        <taxon>Limulidae</taxon>
        <taxon>Limulus</taxon>
    </lineage>
</organism>
<evidence type="ECO:0000313" key="2">
    <source>
        <dbReference type="Proteomes" id="UP000694941"/>
    </source>
</evidence>
<dbReference type="Pfam" id="PF15860">
    <property type="entry name" value="DUF4728"/>
    <property type="match status" value="1"/>
</dbReference>
<feature type="transmembrane region" description="Helical" evidence="1">
    <location>
        <begin position="47"/>
        <end position="73"/>
    </location>
</feature>
<dbReference type="PANTHER" id="PTHR36694">
    <property type="entry name" value="PASIFLORA 1, ISOFORM A-RELATED"/>
    <property type="match status" value="1"/>
</dbReference>
<keyword evidence="1" id="KW-0472">Membrane</keyword>
<dbReference type="Proteomes" id="UP000694941">
    <property type="component" value="Unplaced"/>
</dbReference>
<accession>A0ABM1B5H5</accession>
<protein>
    <submittedName>
        <fullName evidence="3">Uncharacterized protein LOC106460086</fullName>
    </submittedName>
</protein>
<keyword evidence="1" id="KW-0812">Transmembrane</keyword>
<sequence length="302" mass="33160">MAIVTSCCCGQSLRNGSFAAGIYSLGLYTVAITLATFHVITDLDDPVLLGLNVMLLVCSGFCVPSSVLLLIGLCVDSKLLLLPWILCTTVTTLIYMILSLYLLCDTRFHPLLLVFFLVDFLICSLNVYCLLCVVSQYQEYLAGRGHPGQTTFSRTVPSVRLHTLPPGQETSKFITTPIKGLLGVNSPNNLQPDVSWREDSTSKSNICSELSYVSEEHIVQDTSNVADEHSNQEISGSKIAHPDALLDDIVLVSSGSPTHPITFLERNHENTSFDTNNSDLMGLGQQKLLDRQPYTDDQNINK</sequence>
<evidence type="ECO:0000256" key="1">
    <source>
        <dbReference type="SAM" id="Phobius"/>
    </source>
</evidence>
<keyword evidence="1" id="KW-1133">Transmembrane helix</keyword>
<reference evidence="3" key="1">
    <citation type="submission" date="2025-08" db="UniProtKB">
        <authorList>
            <consortium name="RefSeq"/>
        </authorList>
    </citation>
    <scope>IDENTIFICATION</scope>
    <source>
        <tissue evidence="3">Muscle</tissue>
    </source>
</reference>
<name>A0ABM1B5H5_LIMPO</name>